<evidence type="ECO:0000259" key="15">
    <source>
        <dbReference type="PROSITE" id="PS50011"/>
    </source>
</evidence>
<name>A0A1V6Y7F7_PENNA</name>
<evidence type="ECO:0000313" key="16">
    <source>
        <dbReference type="EMBL" id="CAG8008972.1"/>
    </source>
</evidence>
<dbReference type="Proteomes" id="UP001153461">
    <property type="component" value="Unassembled WGS sequence"/>
</dbReference>
<evidence type="ECO:0000256" key="7">
    <source>
        <dbReference type="ARBA" id="ARBA00022777"/>
    </source>
</evidence>
<dbReference type="CDD" id="cd14079">
    <property type="entry name" value="STKc_AMPK_alpha"/>
    <property type="match status" value="1"/>
</dbReference>
<feature type="domain" description="Protein kinase" evidence="15">
    <location>
        <begin position="66"/>
        <end position="317"/>
    </location>
</feature>
<evidence type="ECO:0000256" key="8">
    <source>
        <dbReference type="ARBA" id="ARBA00022840"/>
    </source>
</evidence>
<dbReference type="PROSITE" id="PS50011">
    <property type="entry name" value="PROTEIN_KINASE_DOM"/>
    <property type="match status" value="1"/>
</dbReference>
<feature type="region of interest" description="Disordered" evidence="14">
    <location>
        <begin position="550"/>
        <end position="569"/>
    </location>
</feature>
<dbReference type="EC" id="2.7.11.1" evidence="3"/>
<evidence type="ECO:0000256" key="14">
    <source>
        <dbReference type="SAM" id="MobiDB-lite"/>
    </source>
</evidence>
<proteinExistence type="inferred from homology"/>
<evidence type="ECO:0000256" key="12">
    <source>
        <dbReference type="ARBA" id="ARBA00048679"/>
    </source>
</evidence>
<evidence type="ECO:0000256" key="9">
    <source>
        <dbReference type="ARBA" id="ARBA00023242"/>
    </source>
</evidence>
<comment type="caution">
    <text evidence="17">The sequence shown here is derived from an EMBL/GenBank/DDBJ whole genome shotgun (WGS) entry which is preliminary data.</text>
</comment>
<dbReference type="InterPro" id="IPR011009">
    <property type="entry name" value="Kinase-like_dom_sf"/>
</dbReference>
<comment type="catalytic activity">
    <reaction evidence="11">
        <text>L-threonyl-[protein] + ATP = O-phospho-L-threonyl-[protein] + ADP + H(+)</text>
        <dbReference type="Rhea" id="RHEA:46608"/>
        <dbReference type="Rhea" id="RHEA-COMP:11060"/>
        <dbReference type="Rhea" id="RHEA-COMP:11605"/>
        <dbReference type="ChEBI" id="CHEBI:15378"/>
        <dbReference type="ChEBI" id="CHEBI:30013"/>
        <dbReference type="ChEBI" id="CHEBI:30616"/>
        <dbReference type="ChEBI" id="CHEBI:61977"/>
        <dbReference type="ChEBI" id="CHEBI:456216"/>
        <dbReference type="EC" id="2.7.11.1"/>
    </reaction>
</comment>
<dbReference type="Gene3D" id="3.30.200.20">
    <property type="entry name" value="Phosphorylase Kinase, domain 1"/>
    <property type="match status" value="1"/>
</dbReference>
<dbReference type="SUPFAM" id="SSF56112">
    <property type="entry name" value="Protein kinase-like (PK-like)"/>
    <property type="match status" value="1"/>
</dbReference>
<evidence type="ECO:0000256" key="2">
    <source>
        <dbReference type="ARBA" id="ARBA00006234"/>
    </source>
</evidence>
<dbReference type="STRING" id="60175.A0A1V6Y7F7"/>
<dbReference type="AlphaFoldDB" id="A0A1V6Y7F7"/>
<keyword evidence="10" id="KW-0119">Carbohydrate metabolism</keyword>
<feature type="binding site" evidence="13">
    <location>
        <position position="95"/>
    </location>
    <ligand>
        <name>ATP</name>
        <dbReference type="ChEBI" id="CHEBI:30616"/>
    </ligand>
</feature>
<feature type="region of interest" description="Disordered" evidence="14">
    <location>
        <begin position="1"/>
        <end position="60"/>
    </location>
</feature>
<dbReference type="InterPro" id="IPR028375">
    <property type="entry name" value="KA1/Ssp2_C"/>
</dbReference>
<dbReference type="Proteomes" id="UP000191691">
    <property type="component" value="Unassembled WGS sequence"/>
</dbReference>
<dbReference type="Pfam" id="PF16579">
    <property type="entry name" value="AdenylateSensor"/>
    <property type="match status" value="1"/>
</dbReference>
<dbReference type="CDD" id="cd14334">
    <property type="entry name" value="UBA_SNF1_fungi"/>
    <property type="match status" value="1"/>
</dbReference>
<dbReference type="SMART" id="SM00220">
    <property type="entry name" value="S_TKc"/>
    <property type="match status" value="1"/>
</dbReference>
<feature type="region of interest" description="Disordered" evidence="14">
    <location>
        <begin position="601"/>
        <end position="627"/>
    </location>
</feature>
<feature type="compositionally biased region" description="Basic and acidic residues" evidence="14">
    <location>
        <begin position="16"/>
        <end position="26"/>
    </location>
</feature>
<comment type="subcellular location">
    <subcellularLocation>
        <location evidence="1">Nucleus</location>
    </subcellularLocation>
</comment>
<evidence type="ECO:0000256" key="6">
    <source>
        <dbReference type="ARBA" id="ARBA00022741"/>
    </source>
</evidence>
<dbReference type="PANTHER" id="PTHR24346">
    <property type="entry name" value="MAP/MICROTUBULE AFFINITY-REGULATING KINASE"/>
    <property type="match status" value="1"/>
</dbReference>
<evidence type="ECO:0000256" key="10">
    <source>
        <dbReference type="ARBA" id="ARBA00023277"/>
    </source>
</evidence>
<dbReference type="EMBL" id="CAJVNV010000065">
    <property type="protein sequence ID" value="CAG8008972.1"/>
    <property type="molecule type" value="Genomic_DNA"/>
</dbReference>
<evidence type="ECO:0000256" key="13">
    <source>
        <dbReference type="PROSITE-ProRule" id="PRU10141"/>
    </source>
</evidence>
<evidence type="ECO:0000256" key="5">
    <source>
        <dbReference type="ARBA" id="ARBA00022679"/>
    </source>
</evidence>
<dbReference type="EMBL" id="MOOB01000033">
    <property type="protein sequence ID" value="OQE83262.1"/>
    <property type="molecule type" value="Genomic_DNA"/>
</dbReference>
<keyword evidence="8 13" id="KW-0067">ATP-binding</keyword>
<dbReference type="PANTHER" id="PTHR24346:SF110">
    <property type="entry name" value="NON-SPECIFIC SERINE_THREONINE PROTEIN KINASE"/>
    <property type="match status" value="1"/>
</dbReference>
<dbReference type="PROSITE" id="PS00108">
    <property type="entry name" value="PROTEIN_KINASE_ST"/>
    <property type="match status" value="1"/>
</dbReference>
<feature type="compositionally biased region" description="Low complexity" evidence="14">
    <location>
        <begin position="27"/>
        <end position="36"/>
    </location>
</feature>
<comment type="similarity">
    <text evidence="2">Belongs to the protein kinase superfamily. CAMK Ser/Thr protein kinase family. SNF1 subfamily.</text>
</comment>
<dbReference type="OrthoDB" id="190846at2759"/>
<accession>A0A1V6Y7F7</accession>
<keyword evidence="9" id="KW-0539">Nucleus</keyword>
<dbReference type="GO" id="GO:0005737">
    <property type="term" value="C:cytoplasm"/>
    <property type="evidence" value="ECO:0007669"/>
    <property type="project" value="TreeGrafter"/>
</dbReference>
<evidence type="ECO:0000313" key="18">
    <source>
        <dbReference type="Proteomes" id="UP000191691"/>
    </source>
</evidence>
<dbReference type="Gene3D" id="3.30.310.80">
    <property type="entry name" value="Kinase associated domain 1, KA1"/>
    <property type="match status" value="2"/>
</dbReference>
<evidence type="ECO:0000256" key="4">
    <source>
        <dbReference type="ARBA" id="ARBA00022527"/>
    </source>
</evidence>
<feature type="compositionally biased region" description="Acidic residues" evidence="14">
    <location>
        <begin position="1"/>
        <end position="10"/>
    </location>
</feature>
<dbReference type="InterPro" id="IPR013896">
    <property type="entry name" value="SNF1_UBA"/>
</dbReference>
<protein>
    <recommendedName>
        <fullName evidence="3">non-specific serine/threonine protein kinase</fullName>
        <ecNumber evidence="3">2.7.11.1</ecNumber>
    </recommendedName>
</protein>
<dbReference type="GO" id="GO:0035556">
    <property type="term" value="P:intracellular signal transduction"/>
    <property type="evidence" value="ECO:0007669"/>
    <property type="project" value="TreeGrafter"/>
</dbReference>
<dbReference type="Pfam" id="PF00069">
    <property type="entry name" value="Pkinase"/>
    <property type="match status" value="1"/>
</dbReference>
<reference evidence="16" key="3">
    <citation type="submission" date="2021-07" db="EMBL/GenBank/DDBJ databases">
        <authorList>
            <person name="Branca A.L. A."/>
        </authorList>
    </citation>
    <scope>NUCLEOTIDE SEQUENCE</scope>
</reference>
<keyword evidence="6 13" id="KW-0547">Nucleotide-binding</keyword>
<dbReference type="FunFam" id="1.10.510.10:FF:000407">
    <property type="entry name" value="Non-specific serine/threonine protein kinase"/>
    <property type="match status" value="1"/>
</dbReference>
<feature type="region of interest" description="Disordered" evidence="14">
    <location>
        <begin position="677"/>
        <end position="704"/>
    </location>
</feature>
<evidence type="ECO:0000256" key="3">
    <source>
        <dbReference type="ARBA" id="ARBA00012513"/>
    </source>
</evidence>
<evidence type="ECO:0000256" key="11">
    <source>
        <dbReference type="ARBA" id="ARBA00047899"/>
    </source>
</evidence>
<dbReference type="FunFam" id="1.10.8.10:FF:000069">
    <property type="entry name" value="Non-specific serine/threonine protein kinase"/>
    <property type="match status" value="1"/>
</dbReference>
<evidence type="ECO:0000313" key="17">
    <source>
        <dbReference type="EMBL" id="OQE83262.1"/>
    </source>
</evidence>
<keyword evidence="5" id="KW-0808">Transferase</keyword>
<dbReference type="Gene3D" id="1.10.8.10">
    <property type="entry name" value="DNA helicase RuvA subunit, C-terminal domain"/>
    <property type="match status" value="1"/>
</dbReference>
<feature type="compositionally biased region" description="Polar residues" evidence="14">
    <location>
        <begin position="689"/>
        <end position="704"/>
    </location>
</feature>
<feature type="region of interest" description="Disordered" evidence="14">
    <location>
        <begin position="407"/>
        <end position="491"/>
    </location>
</feature>
<reference evidence="17" key="1">
    <citation type="submission" date="2016-10" db="EMBL/GenBank/DDBJ databases">
        <title>Uncovering the secondary metabolism of Penicillium species provides insights into the evolution of 6-MSA pathways.</title>
        <authorList>
            <person name="Nielsen J.C."/>
            <person name="Nielsen J."/>
        </authorList>
    </citation>
    <scope>NUCLEOTIDE SEQUENCE [LARGE SCALE GENOMIC DNA]</scope>
    <source>
        <strain evidence="17">IBT 13039</strain>
    </source>
</reference>
<dbReference type="OMA" id="TEWHPIS"/>
<dbReference type="Gene3D" id="1.10.510.10">
    <property type="entry name" value="Transferase(Phosphotransferase) domain 1"/>
    <property type="match status" value="1"/>
</dbReference>
<organism evidence="17 18">
    <name type="scientific">Penicillium nalgiovense</name>
    <dbReference type="NCBI Taxonomy" id="60175"/>
    <lineage>
        <taxon>Eukaryota</taxon>
        <taxon>Fungi</taxon>
        <taxon>Dikarya</taxon>
        <taxon>Ascomycota</taxon>
        <taxon>Pezizomycotina</taxon>
        <taxon>Eurotiomycetes</taxon>
        <taxon>Eurotiomycetidae</taxon>
        <taxon>Eurotiales</taxon>
        <taxon>Aspergillaceae</taxon>
        <taxon>Penicillium</taxon>
    </lineage>
</organism>
<dbReference type="SUPFAM" id="SSF103243">
    <property type="entry name" value="KA1-like"/>
    <property type="match status" value="1"/>
</dbReference>
<dbReference type="InterPro" id="IPR008271">
    <property type="entry name" value="Ser/Thr_kinase_AS"/>
</dbReference>
<dbReference type="GO" id="GO:0005634">
    <property type="term" value="C:nucleus"/>
    <property type="evidence" value="ECO:0007669"/>
    <property type="project" value="UniProtKB-SubCell"/>
</dbReference>
<keyword evidence="7" id="KW-0418">Kinase</keyword>
<dbReference type="Pfam" id="PF08587">
    <property type="entry name" value="UBA_2"/>
    <property type="match status" value="1"/>
</dbReference>
<sequence>MAAAFDEEDLAIPLPSDRDRPRERARPPASNPSAMAMPPPSKPTGKTEDPLVSPSTTRDMQRLDQYQTIRVLGEGSFGKVKLAIHQPSGRQVALKIISRRKLLSRDMVGRVEREIQYLQLLRHPHIIKLYTVIATKSDIVMVLEYAERELFDYLVRKGRCGDDEARKFFQQIICAVEYCHRHKIVHRDLKPENLLIDNQKNVKIADFGLSNIMTDGNFLKTSCGSPNYAAPEVISGKLYAGPEVDVWSCGVILYVLLVGRLPFDDDYIPALFKKIAAGTFHIPGYISSGAARLIRAMLQVHPVHRITIPEIRLDPWFTKNLPQYLEPPREEFIAPGADSKKVDSAKLDMAKPPPVQNKIHRIAVSKLERSMGYGREDIEEALRHPEPSAIKDAFSIVVENEMMQTNSPTEDNLLAPNVQKGAAPSSADRTPAPHPQGSPAPAMSRTASASHRRASEDPQQSESGEEPRVSHVRILPTSLPYVHDQLMEQRDRDKRARNELLEQRRQEAAQLDPEGHGSAYRDMSPEEQAATARALKPHARSVVDLDKLRFEPPTGQPLEKQPKRSRKWQFGIRSRNQPYEAMLYLYRAIAAQGGLWDIQPAESGTNIGPDATPSPDKPKPLQSKYPDLPSDYYIPKDPWFIRARLLKEGIKAPGASTSVYNSRSDLEELRRRFNISGISAPTEDRSRDTQSSVPDSGLTSGASSVNIPSGLPKITYGVWVFLDIQLYQLEENNYMVDFKCDGYQNVIRTEGDTEWHPISKRLKNKEKEVTSPYPFLDVASDLVAQLAVAS</sequence>
<dbReference type="GO" id="GO:0005524">
    <property type="term" value="F:ATP binding"/>
    <property type="evidence" value="ECO:0007669"/>
    <property type="project" value="UniProtKB-UniRule"/>
</dbReference>
<dbReference type="PROSITE" id="PS00107">
    <property type="entry name" value="PROTEIN_KINASE_ATP"/>
    <property type="match status" value="1"/>
</dbReference>
<dbReference type="InterPro" id="IPR032270">
    <property type="entry name" value="AMPK_C"/>
</dbReference>
<dbReference type="InterPro" id="IPR017441">
    <property type="entry name" value="Protein_kinase_ATP_BS"/>
</dbReference>
<dbReference type="GO" id="GO:0004674">
    <property type="term" value="F:protein serine/threonine kinase activity"/>
    <property type="evidence" value="ECO:0007669"/>
    <property type="project" value="UniProtKB-KW"/>
</dbReference>
<gene>
    <name evidence="17" type="ORF">PENNAL_c0033G01706</name>
    <name evidence="16" type="ORF">PNAL_LOCUS2110</name>
</gene>
<comment type="catalytic activity">
    <reaction evidence="12">
        <text>L-seryl-[protein] + ATP = O-phospho-L-seryl-[protein] + ADP + H(+)</text>
        <dbReference type="Rhea" id="RHEA:17989"/>
        <dbReference type="Rhea" id="RHEA-COMP:9863"/>
        <dbReference type="Rhea" id="RHEA-COMP:11604"/>
        <dbReference type="ChEBI" id="CHEBI:15378"/>
        <dbReference type="ChEBI" id="CHEBI:29999"/>
        <dbReference type="ChEBI" id="CHEBI:30616"/>
        <dbReference type="ChEBI" id="CHEBI:83421"/>
        <dbReference type="ChEBI" id="CHEBI:456216"/>
        <dbReference type="EC" id="2.7.11.1"/>
    </reaction>
</comment>
<dbReference type="FunFam" id="3.30.200.20:FF:000236">
    <property type="entry name" value="Non-specific serine/threonine protein kinase"/>
    <property type="match status" value="1"/>
</dbReference>
<reference evidence="18" key="2">
    <citation type="journal article" date="2017" name="Nat. Microbiol.">
        <title>Global analysis of biosynthetic gene clusters reveals vast potential of secondary metabolite production in Penicillium species.</title>
        <authorList>
            <person name="Nielsen J.C."/>
            <person name="Grijseels S."/>
            <person name="Prigent S."/>
            <person name="Ji B."/>
            <person name="Dainat J."/>
            <person name="Nielsen K.F."/>
            <person name="Frisvad J.C."/>
            <person name="Workman M."/>
            <person name="Nielsen J."/>
        </authorList>
    </citation>
    <scope>NUCLEOTIDE SEQUENCE [LARGE SCALE GENOMIC DNA]</scope>
    <source>
        <strain evidence="18">IBT 13039</strain>
    </source>
</reference>
<keyword evidence="18" id="KW-1185">Reference proteome</keyword>
<evidence type="ECO:0000256" key="1">
    <source>
        <dbReference type="ARBA" id="ARBA00004123"/>
    </source>
</evidence>
<dbReference type="InterPro" id="IPR000719">
    <property type="entry name" value="Prot_kinase_dom"/>
</dbReference>
<keyword evidence="4" id="KW-0723">Serine/threonine-protein kinase</keyword>